<dbReference type="EMBL" id="JBHRXN010000031">
    <property type="protein sequence ID" value="MFC3532947.1"/>
    <property type="molecule type" value="Genomic_DNA"/>
</dbReference>
<name>A0ABV7RGY1_9NEIS</name>
<dbReference type="Proteomes" id="UP001595741">
    <property type="component" value="Unassembled WGS sequence"/>
</dbReference>
<feature type="region of interest" description="Disordered" evidence="1">
    <location>
        <begin position="1"/>
        <end position="25"/>
    </location>
</feature>
<accession>A0ABV7RGY1</accession>
<gene>
    <name evidence="2" type="ORF">ACFOLG_12230</name>
</gene>
<evidence type="ECO:0000313" key="2">
    <source>
        <dbReference type="EMBL" id="MFC3532947.1"/>
    </source>
</evidence>
<keyword evidence="3" id="KW-1185">Reference proteome</keyword>
<evidence type="ECO:0000256" key="1">
    <source>
        <dbReference type="SAM" id="MobiDB-lite"/>
    </source>
</evidence>
<organism evidence="2 3">
    <name type="scientific">Vogesella facilis</name>
    <dbReference type="NCBI Taxonomy" id="1655232"/>
    <lineage>
        <taxon>Bacteria</taxon>
        <taxon>Pseudomonadati</taxon>
        <taxon>Pseudomonadota</taxon>
        <taxon>Betaproteobacteria</taxon>
        <taxon>Neisseriales</taxon>
        <taxon>Chromobacteriaceae</taxon>
        <taxon>Vogesella</taxon>
    </lineage>
</organism>
<evidence type="ECO:0000313" key="3">
    <source>
        <dbReference type="Proteomes" id="UP001595741"/>
    </source>
</evidence>
<dbReference type="RefSeq" id="WP_386092162.1">
    <property type="nucleotide sequence ID" value="NZ_JBHRXN010000031.1"/>
</dbReference>
<protein>
    <submittedName>
        <fullName evidence="2">Uncharacterized protein</fullName>
    </submittedName>
</protein>
<sequence length="172" mass="18573">MIRIDPVNASGALSEQLPHPPLPQALPVAPAQPGSDFHASLLAQHALLLDPDGEPARDATPQQLQAQLERLLALLQERIDDLKERALLAGGRPAHGLFAELEQVAAVLARLLQLWPRLLPVLPQQLAVARARLQPLFAVCHFLLRALQHSAEAAAWQQLADSLAASERGLLA</sequence>
<reference evidence="3" key="1">
    <citation type="journal article" date="2019" name="Int. J. Syst. Evol. Microbiol.">
        <title>The Global Catalogue of Microorganisms (GCM) 10K type strain sequencing project: providing services to taxonomists for standard genome sequencing and annotation.</title>
        <authorList>
            <consortium name="The Broad Institute Genomics Platform"/>
            <consortium name="The Broad Institute Genome Sequencing Center for Infectious Disease"/>
            <person name="Wu L."/>
            <person name="Ma J."/>
        </authorList>
    </citation>
    <scope>NUCLEOTIDE SEQUENCE [LARGE SCALE GENOMIC DNA]</scope>
    <source>
        <strain evidence="3">KCTC 42742</strain>
    </source>
</reference>
<comment type="caution">
    <text evidence="2">The sequence shown here is derived from an EMBL/GenBank/DDBJ whole genome shotgun (WGS) entry which is preliminary data.</text>
</comment>
<proteinExistence type="predicted"/>